<keyword evidence="8" id="KW-0560">Oxidoreductase</keyword>
<evidence type="ECO:0000256" key="6">
    <source>
        <dbReference type="RuleBase" id="RU000320"/>
    </source>
</evidence>
<dbReference type="GO" id="GO:0008137">
    <property type="term" value="F:NADH dehydrogenase (ubiquinone) activity"/>
    <property type="evidence" value="ECO:0007669"/>
    <property type="project" value="InterPro"/>
</dbReference>
<keyword evidence="2 5" id="KW-0812">Transmembrane</keyword>
<feature type="transmembrane region" description="Helical" evidence="5">
    <location>
        <begin position="406"/>
        <end position="426"/>
    </location>
</feature>
<feature type="transmembrane region" description="Helical" evidence="5">
    <location>
        <begin position="275"/>
        <end position="294"/>
    </location>
</feature>
<evidence type="ECO:0000256" key="4">
    <source>
        <dbReference type="ARBA" id="ARBA00023136"/>
    </source>
</evidence>
<name>A0A847S5I6_9NEIS</name>
<comment type="subcellular location">
    <subcellularLocation>
        <location evidence="5">Cell membrane</location>
        <topology evidence="5">Multi-pass membrane protein</topology>
    </subcellularLocation>
    <subcellularLocation>
        <location evidence="1">Endomembrane system</location>
        <topology evidence="1">Multi-pass membrane protein</topology>
    </subcellularLocation>
    <subcellularLocation>
        <location evidence="6">Membrane</location>
        <topology evidence="6">Multi-pass membrane protein</topology>
    </subcellularLocation>
</comment>
<keyword evidence="5" id="KW-0520">NAD</keyword>
<dbReference type="GO" id="GO:0050136">
    <property type="term" value="F:NADH dehydrogenase (quinone) (non-electrogenic) activity"/>
    <property type="evidence" value="ECO:0007669"/>
    <property type="project" value="UniProtKB-UniRule"/>
</dbReference>
<keyword evidence="5" id="KW-1278">Translocase</keyword>
<evidence type="ECO:0000256" key="1">
    <source>
        <dbReference type="ARBA" id="ARBA00004127"/>
    </source>
</evidence>
<dbReference type="GO" id="GO:0005886">
    <property type="term" value="C:plasma membrane"/>
    <property type="evidence" value="ECO:0007669"/>
    <property type="project" value="UniProtKB-SubCell"/>
</dbReference>
<evidence type="ECO:0000313" key="9">
    <source>
        <dbReference type="Proteomes" id="UP000587991"/>
    </source>
</evidence>
<protein>
    <recommendedName>
        <fullName evidence="5">NADH-quinone oxidoreductase subunit N</fullName>
        <ecNumber evidence="5">7.1.1.-</ecNumber>
    </recommendedName>
    <alternativeName>
        <fullName evidence="5">NADH dehydrogenase I subunit N</fullName>
    </alternativeName>
    <alternativeName>
        <fullName evidence="5">NDH-1 subunit N</fullName>
    </alternativeName>
</protein>
<dbReference type="InterPro" id="IPR010096">
    <property type="entry name" value="NADH-Q_OxRdtase_suN/2"/>
</dbReference>
<keyword evidence="5" id="KW-0830">Ubiquinone</keyword>
<feature type="transmembrane region" description="Helical" evidence="5">
    <location>
        <begin position="330"/>
        <end position="350"/>
    </location>
</feature>
<dbReference type="RefSeq" id="WP_168875694.1">
    <property type="nucleotide sequence ID" value="NZ_JABAIM010000001.1"/>
</dbReference>
<dbReference type="Pfam" id="PF00361">
    <property type="entry name" value="Proton_antipo_M"/>
    <property type="match status" value="1"/>
</dbReference>
<comment type="subunit">
    <text evidence="5">NDH-1 is composed of 14 different subunits. Subunits NuoA, H, J, K, L, M, N constitute the membrane sector of the complex.</text>
</comment>
<feature type="transmembrane region" description="Helical" evidence="5">
    <location>
        <begin position="107"/>
        <end position="124"/>
    </location>
</feature>
<dbReference type="EC" id="7.1.1.-" evidence="5"/>
<feature type="transmembrane region" description="Helical" evidence="5">
    <location>
        <begin position="38"/>
        <end position="55"/>
    </location>
</feature>
<dbReference type="AlphaFoldDB" id="A0A847S5I6"/>
<gene>
    <name evidence="5 8" type="primary">nuoN</name>
    <name evidence="8" type="ORF">HF682_02675</name>
</gene>
<keyword evidence="3 5" id="KW-1133">Transmembrane helix</keyword>
<evidence type="ECO:0000313" key="8">
    <source>
        <dbReference type="EMBL" id="NLR74055.1"/>
    </source>
</evidence>
<feature type="domain" description="NADH:quinone oxidoreductase/Mrp antiporter transmembrane" evidence="7">
    <location>
        <begin position="126"/>
        <end position="421"/>
    </location>
</feature>
<evidence type="ECO:0000256" key="5">
    <source>
        <dbReference type="HAMAP-Rule" id="MF_00445"/>
    </source>
</evidence>
<dbReference type="GO" id="GO:0042773">
    <property type="term" value="P:ATP synthesis coupled electron transport"/>
    <property type="evidence" value="ECO:0007669"/>
    <property type="project" value="InterPro"/>
</dbReference>
<keyword evidence="5" id="KW-0813">Transport</keyword>
<keyword evidence="5" id="KW-0874">Quinone</keyword>
<accession>A0A847S5I6</accession>
<dbReference type="NCBIfam" id="NF004442">
    <property type="entry name" value="PRK05777.1-5"/>
    <property type="match status" value="1"/>
</dbReference>
<feature type="transmembrane region" description="Helical" evidence="5">
    <location>
        <begin position="75"/>
        <end position="95"/>
    </location>
</feature>
<feature type="transmembrane region" description="Helical" evidence="5">
    <location>
        <begin position="451"/>
        <end position="471"/>
    </location>
</feature>
<feature type="transmembrane region" description="Helical" evidence="5">
    <location>
        <begin position="301"/>
        <end position="318"/>
    </location>
</feature>
<keyword evidence="9" id="KW-1185">Reference proteome</keyword>
<dbReference type="HAMAP" id="MF_00445">
    <property type="entry name" value="NDH1_NuoN_1"/>
    <property type="match status" value="1"/>
</dbReference>
<proteinExistence type="inferred from homology"/>
<dbReference type="PANTHER" id="PTHR22773">
    <property type="entry name" value="NADH DEHYDROGENASE"/>
    <property type="match status" value="1"/>
</dbReference>
<dbReference type="GO" id="GO:0048038">
    <property type="term" value="F:quinone binding"/>
    <property type="evidence" value="ECO:0007669"/>
    <property type="project" value="UniProtKB-KW"/>
</dbReference>
<feature type="transmembrane region" description="Helical" evidence="5">
    <location>
        <begin position="194"/>
        <end position="220"/>
    </location>
</feature>
<reference evidence="8 9" key="1">
    <citation type="submission" date="2020-04" db="EMBL/GenBank/DDBJ databases">
        <title>Draft genome of Leeia sp. IMCC25680.</title>
        <authorList>
            <person name="Song J."/>
            <person name="Cho J.-C."/>
        </authorList>
    </citation>
    <scope>NUCLEOTIDE SEQUENCE [LARGE SCALE GENOMIC DNA]</scope>
    <source>
        <strain evidence="8 9">IMCC25680</strain>
    </source>
</reference>
<evidence type="ECO:0000256" key="3">
    <source>
        <dbReference type="ARBA" id="ARBA00022989"/>
    </source>
</evidence>
<feature type="transmembrane region" description="Helical" evidence="5">
    <location>
        <begin position="12"/>
        <end position="31"/>
    </location>
</feature>
<keyword evidence="5" id="KW-1003">Cell membrane</keyword>
<comment type="catalytic activity">
    <reaction evidence="5">
        <text>a quinone + NADH + 5 H(+)(in) = a quinol + NAD(+) + 4 H(+)(out)</text>
        <dbReference type="Rhea" id="RHEA:57888"/>
        <dbReference type="ChEBI" id="CHEBI:15378"/>
        <dbReference type="ChEBI" id="CHEBI:24646"/>
        <dbReference type="ChEBI" id="CHEBI:57540"/>
        <dbReference type="ChEBI" id="CHEBI:57945"/>
        <dbReference type="ChEBI" id="CHEBI:132124"/>
    </reaction>
</comment>
<keyword evidence="4 5" id="KW-0472">Membrane</keyword>
<comment type="similarity">
    <text evidence="5">Belongs to the complex I subunit 2 family.</text>
</comment>
<comment type="caution">
    <text evidence="8">The sequence shown here is derived from an EMBL/GenBank/DDBJ whole genome shotgun (WGS) entry which is preliminary data.</text>
</comment>
<dbReference type="Proteomes" id="UP000587991">
    <property type="component" value="Unassembled WGS sequence"/>
</dbReference>
<dbReference type="GO" id="GO:0012505">
    <property type="term" value="C:endomembrane system"/>
    <property type="evidence" value="ECO:0007669"/>
    <property type="project" value="UniProtKB-SubCell"/>
</dbReference>
<dbReference type="NCBIfam" id="TIGR01770">
    <property type="entry name" value="NDH_I_N"/>
    <property type="match status" value="1"/>
</dbReference>
<feature type="transmembrane region" description="Helical" evidence="5">
    <location>
        <begin position="161"/>
        <end position="182"/>
    </location>
</feature>
<evidence type="ECO:0000259" key="7">
    <source>
        <dbReference type="Pfam" id="PF00361"/>
    </source>
</evidence>
<organism evidence="8 9">
    <name type="scientific">Leeia aquatica</name>
    <dbReference type="NCBI Taxonomy" id="2725557"/>
    <lineage>
        <taxon>Bacteria</taxon>
        <taxon>Pseudomonadati</taxon>
        <taxon>Pseudomonadota</taxon>
        <taxon>Betaproteobacteria</taxon>
        <taxon>Neisseriales</taxon>
        <taxon>Leeiaceae</taxon>
        <taxon>Leeia</taxon>
    </lineage>
</organism>
<sequence>MMLAGINLTPALPELFLLCAASLLLIVDLLLGDERQNLSYALSLLALLGTGWLVWHNQPGDVAQYTFNRMFVLDGMAWVTKLAAVMTVALVMVFGRVYAEDRGFFKSEYRILMLFALFGLFVLISANNLLAMYVGLEVMSLATYALVALERDSVRSTEAAMKYFVLGALASGMLLYGMSMVYGGTRTLFVEDIAAMLSSGAANAILVKIGLVFMVAGLAFKLGAVPFHMWVPDVYHGSPTAVTLFVSSAPKLAAFVFLTRTLVIALPALHVDWQMMLTVLAVASIAIGNLTAIAQTNLKRMLAYSAISHMGFVILGVMTNTQDGVAASMFYVVTYMLMTLGGFGLILLLARSGFEAENLSDLKGLAKRSPLFGGVLLLVMFSMAGIPSTVGFISKFSVLSAVLASGQTWLTVTVVLLSVIGAFYYLRIVKLAYFDAPESSEGFTRCPSQRVLLVLTALAILALGVMPQWLLDLCSRNIHLG</sequence>
<dbReference type="EMBL" id="JABAIM010000001">
    <property type="protein sequence ID" value="NLR74055.1"/>
    <property type="molecule type" value="Genomic_DNA"/>
</dbReference>
<evidence type="ECO:0000256" key="2">
    <source>
        <dbReference type="ARBA" id="ARBA00022692"/>
    </source>
</evidence>
<dbReference type="InterPro" id="IPR001750">
    <property type="entry name" value="ND/Mrp_TM"/>
</dbReference>
<comment type="function">
    <text evidence="5">NDH-1 shuttles electrons from NADH, via FMN and iron-sulfur (Fe-S) centers, to quinones in the respiratory chain. The immediate electron acceptor for the enzyme in this species is believed to be ubiquinone. Couples the redox reaction to proton translocation (for every two electrons transferred, four hydrogen ions are translocated across the cytoplasmic membrane), and thus conserves the redox energy in a proton gradient.</text>
</comment>
<feature type="transmembrane region" description="Helical" evidence="5">
    <location>
        <begin position="371"/>
        <end position="394"/>
    </location>
</feature>